<keyword evidence="1" id="KW-0677">Repeat</keyword>
<gene>
    <name evidence="5" type="ORF">BSYN_26430</name>
</gene>
<sequence length="931" mass="108243">MLLLMVISGCSVKKNTAGSRFYHAFTTRYNVYFNGNEAYKEGLMAIETGNKDNYLEMFPLYPIENKKTVGLGSGNFDRAIEKAQKAIKVHSIKKKPDRKVGKKSAKEKRWLAQKEYNPFLHNAWMLMGKAQYNKGQFLEAASTFSYITRLYDTNPQVMSEAKIWLSQCYSQMDWFYDADDVLSKLNNDTLPSKLLPAYSAAYGSYLLRQKRYKEAIPYLKTIIKNEKRKKQKAREYYLLGQVYQELGDNSNAYAAFGKVAAQNPPYEMEFNARIKQTEVLPVSDARRTIKKLHGMARSSKNKEYLEQVYYAIGNVYISLKDTTQAIKQYEKGAKESTRNGLEKGVLLLRLGDLYWNRLDYVKAQTAYKEAIGLVNKEYPGYEKLNKRSEVLDELVKYVVNVQLQDSLQHLASLSDAERRNAVDKIIQEVKRKEEAERKEAELQELMLKREEAMDGQPQRNTQPVQKAINTGDKSWYFYNQQLVTQGKSDFQRKWGRRKLEDNWRRRNKTVISNNEIAETNYNEETKSDTTRITEKGKGGLQDTLVTDNKNPEFYLQQIPLTEKAMQESNDILSDGLFNMGLIYKDKLEDYPAAQRTFSRLYTQFPQFGQLDVAYYNLYLMNLRLNKVSETAFYKEKLMKEFPQSKYSMTVGDPDYAYNMTHGKHLEDSLYAETYAAYQQGNFTKVKNNYETARTKYAMGQHMPKFMFLNAIGQLQSGEQKEFMASLKEIVEKYPKNEITDLAANIVKGLQEGRLLAKGSTSFGSIWERRKSQIGEGIAAADTMLPKFTAERNTPFIFILAYEEGKVNENLLLYEMARYNFSNFIVKNFDLSFVKEQGIGMLQVKEFTNFDEAYYYIRLLYKDKEMAKKLSGMRAVIISKQNYDLLSKYYSFDDYQEFYQKNFSGIPELNIKGYTLDEPVFEENNNTEEEQE</sequence>
<dbReference type="Proteomes" id="UP001496674">
    <property type="component" value="Chromosome"/>
</dbReference>
<dbReference type="SMART" id="SM00028">
    <property type="entry name" value="TPR"/>
    <property type="match status" value="6"/>
</dbReference>
<dbReference type="Gene3D" id="1.25.40.10">
    <property type="entry name" value="Tetratricopeptide repeat domain"/>
    <property type="match status" value="5"/>
</dbReference>
<protein>
    <recommendedName>
        <fullName evidence="7">Tetratricopeptide repeat protein</fullName>
    </recommendedName>
</protein>
<keyword evidence="6" id="KW-1185">Reference proteome</keyword>
<keyword evidence="4" id="KW-0175">Coiled coil</keyword>
<accession>A0ABM8IEM1</accession>
<dbReference type="Pfam" id="PF13174">
    <property type="entry name" value="TPR_6"/>
    <property type="match status" value="1"/>
</dbReference>
<feature type="repeat" description="TPR" evidence="3">
    <location>
        <begin position="233"/>
        <end position="266"/>
    </location>
</feature>
<reference evidence="5 6" key="1">
    <citation type="submission" date="2023-04" db="EMBL/GenBank/DDBJ databases">
        <title>Draft genome sequence of acteroides sedimenti strain YN3PY1.</title>
        <authorList>
            <person name="Yoshida N."/>
        </authorList>
    </citation>
    <scope>NUCLEOTIDE SEQUENCE [LARGE SCALE GENOMIC DNA]</scope>
    <source>
        <strain evidence="5 6">YN3PY1</strain>
    </source>
</reference>
<name>A0ABM8IEM1_9BACE</name>
<dbReference type="InterPro" id="IPR019734">
    <property type="entry name" value="TPR_rpt"/>
</dbReference>
<dbReference type="InterPro" id="IPR051012">
    <property type="entry name" value="CellSynth/LPSAsmb/PSIAsmb"/>
</dbReference>
<dbReference type="EMBL" id="AP028055">
    <property type="protein sequence ID" value="BEH00379.1"/>
    <property type="molecule type" value="Genomic_DNA"/>
</dbReference>
<feature type="repeat" description="TPR" evidence="3">
    <location>
        <begin position="306"/>
        <end position="339"/>
    </location>
</feature>
<keyword evidence="2 3" id="KW-0802">TPR repeat</keyword>
<feature type="coiled-coil region" evidence="4">
    <location>
        <begin position="418"/>
        <end position="455"/>
    </location>
</feature>
<dbReference type="InterPro" id="IPR011990">
    <property type="entry name" value="TPR-like_helical_dom_sf"/>
</dbReference>
<proteinExistence type="predicted"/>
<evidence type="ECO:0000313" key="5">
    <source>
        <dbReference type="EMBL" id="BEH00379.1"/>
    </source>
</evidence>
<dbReference type="PANTHER" id="PTHR45586">
    <property type="entry name" value="TPR REPEAT-CONTAINING PROTEIN PA4667"/>
    <property type="match status" value="1"/>
</dbReference>
<evidence type="ECO:0008006" key="7">
    <source>
        <dbReference type="Google" id="ProtNLM"/>
    </source>
</evidence>
<dbReference type="SUPFAM" id="SSF48452">
    <property type="entry name" value="TPR-like"/>
    <property type="match status" value="2"/>
</dbReference>
<dbReference type="Pfam" id="PF13181">
    <property type="entry name" value="TPR_8"/>
    <property type="match status" value="2"/>
</dbReference>
<evidence type="ECO:0000256" key="4">
    <source>
        <dbReference type="SAM" id="Coils"/>
    </source>
</evidence>
<organism evidence="5 6">
    <name type="scientific">Bacteroides sedimenti</name>
    <dbReference type="NCBI Taxonomy" id="2136147"/>
    <lineage>
        <taxon>Bacteria</taxon>
        <taxon>Pseudomonadati</taxon>
        <taxon>Bacteroidota</taxon>
        <taxon>Bacteroidia</taxon>
        <taxon>Bacteroidales</taxon>
        <taxon>Bacteroidaceae</taxon>
        <taxon>Bacteroides</taxon>
    </lineage>
</organism>
<evidence type="ECO:0000256" key="2">
    <source>
        <dbReference type="ARBA" id="ARBA00022803"/>
    </source>
</evidence>
<dbReference type="PANTHER" id="PTHR45586:SF1">
    <property type="entry name" value="LIPOPOLYSACCHARIDE ASSEMBLY PROTEIN B"/>
    <property type="match status" value="1"/>
</dbReference>
<evidence type="ECO:0000256" key="1">
    <source>
        <dbReference type="ARBA" id="ARBA00022737"/>
    </source>
</evidence>
<evidence type="ECO:0000256" key="3">
    <source>
        <dbReference type="PROSITE-ProRule" id="PRU00339"/>
    </source>
</evidence>
<evidence type="ECO:0000313" key="6">
    <source>
        <dbReference type="Proteomes" id="UP001496674"/>
    </source>
</evidence>
<dbReference type="PROSITE" id="PS50005">
    <property type="entry name" value="TPR"/>
    <property type="match status" value="2"/>
</dbReference>